<feature type="transmembrane region" description="Helical" evidence="1">
    <location>
        <begin position="107"/>
        <end position="124"/>
    </location>
</feature>
<feature type="transmembrane region" description="Helical" evidence="1">
    <location>
        <begin position="344"/>
        <end position="365"/>
    </location>
</feature>
<dbReference type="Proteomes" id="UP000034826">
    <property type="component" value="Unassembled WGS sequence"/>
</dbReference>
<feature type="transmembrane region" description="Helical" evidence="1">
    <location>
        <begin position="411"/>
        <end position="430"/>
    </location>
</feature>
<feature type="transmembrane region" description="Helical" evidence="1">
    <location>
        <begin position="385"/>
        <end position="404"/>
    </location>
</feature>
<feature type="transmembrane region" description="Helical" evidence="1">
    <location>
        <begin position="480"/>
        <end position="501"/>
    </location>
</feature>
<feature type="transmembrane region" description="Helical" evidence="1">
    <location>
        <begin position="187"/>
        <end position="207"/>
    </location>
</feature>
<organism evidence="2 3">
    <name type="scientific">Candidatus Woesebacteria bacterium GW2011_GWA2_44_33</name>
    <dbReference type="NCBI Taxonomy" id="1618564"/>
    <lineage>
        <taxon>Bacteria</taxon>
        <taxon>Candidatus Woeseibacteriota</taxon>
    </lineage>
</organism>
<dbReference type="InterPro" id="IPR018746">
    <property type="entry name" value="DUF2298"/>
</dbReference>
<feature type="transmembrane region" description="Helical" evidence="1">
    <location>
        <begin position="68"/>
        <end position="86"/>
    </location>
</feature>
<feature type="transmembrane region" description="Helical" evidence="1">
    <location>
        <begin position="44"/>
        <end position="62"/>
    </location>
</feature>
<name>A0A0G1J6W4_9BACT</name>
<feature type="transmembrane region" description="Helical" evidence="1">
    <location>
        <begin position="274"/>
        <end position="295"/>
    </location>
</feature>
<feature type="transmembrane region" description="Helical" evidence="1">
    <location>
        <begin position="450"/>
        <end position="468"/>
    </location>
</feature>
<feature type="transmembrane region" description="Helical" evidence="1">
    <location>
        <begin position="214"/>
        <end position="240"/>
    </location>
</feature>
<evidence type="ECO:0000256" key="1">
    <source>
        <dbReference type="SAM" id="Phobius"/>
    </source>
</evidence>
<keyword evidence="1" id="KW-0812">Transmembrane</keyword>
<proteinExistence type="predicted"/>
<dbReference type="PANTHER" id="PTHR10790">
    <property type="entry name" value="TPR-DOMAIN CONTAINING PROTEIN"/>
    <property type="match status" value="1"/>
</dbReference>
<gene>
    <name evidence="2" type="ORF">UW60_C0015G0015</name>
</gene>
<dbReference type="PANTHER" id="PTHR10790:SF51">
    <property type="entry name" value="TETRATRICOPEPTIDE REPEAT PROTEIN"/>
    <property type="match status" value="1"/>
</dbReference>
<keyword evidence="1" id="KW-1133">Transmembrane helix</keyword>
<protein>
    <submittedName>
        <fullName evidence="2">YYY membrane protein</fullName>
    </submittedName>
</protein>
<keyword evidence="1" id="KW-0472">Membrane</keyword>
<comment type="caution">
    <text evidence="2">The sequence shown here is derived from an EMBL/GenBank/DDBJ whole genome shotgun (WGS) entry which is preliminary data.</text>
</comment>
<dbReference type="Pfam" id="PF10060">
    <property type="entry name" value="DUF2298"/>
    <property type="match status" value="2"/>
</dbReference>
<reference evidence="2 3" key="1">
    <citation type="journal article" date="2015" name="Nature">
        <title>rRNA introns, odd ribosomes, and small enigmatic genomes across a large radiation of phyla.</title>
        <authorList>
            <person name="Brown C.T."/>
            <person name="Hug L.A."/>
            <person name="Thomas B.C."/>
            <person name="Sharon I."/>
            <person name="Castelle C.J."/>
            <person name="Singh A."/>
            <person name="Wilkins M.J."/>
            <person name="Williams K.H."/>
            <person name="Banfield J.F."/>
        </authorList>
    </citation>
    <scope>NUCLEOTIDE SEQUENCE [LARGE SCALE GENOMIC DNA]</scope>
</reference>
<sequence>MIYSDLLIIGRVYLISLLLQIISFPLTKKLFSKLPDVGYPLSRLITTLMASLIIWEISNLGLAMNTNLGLWITTFILILCNLWLVYKGGLRSIIISKETLKIVVIEEYLFLVGLFGIALIRSFLPEIDTLEKFMDFGFVNRYLLSPTLPAGDMWQAGKSINYYSFGHFWSSIVIRYFGTSAAVGYNLVLSFIAGLSLSISFSISYFLSGAKKHVAGMIGGLVGAFTTVLAGNTHVIWYLINHRGLSDYWYADATRFIHNTIHEFPGYSFVVADLHGHLIDLPIVLTFLLVFLLWLESRGTLYEIVMGILVGVMMMTNTWDVAVYGLLLVIAGLMMAIRKPKDLILLIKTAGIIFLFMVLTALPWFVNFQTISSGIKIVQERSPLWQLAVLWAGGVITCLVGVLLEKGKQKLPIRSLAICIILLLVIPELIYAKDIYPDHPRANTMFKLTYQASIMIGLLAGSVLGKLFDRERKLFWWWRWPSILVLGVIFVGTMIFPTVAFPNYYSNFKTYKGLDGEKWLERVMPARYGVINYLRKNFDGKNMVEAVGDSYTNFNAISVFSGVPTIEGWRVHEWLWRGGYESVSLRESDVREIYESRDSKKIAELLKKYAVGWIVVGDDERGMYQINEIGLLSLGKKVFESGNTYLIKVK</sequence>
<accession>A0A0G1J6W4</accession>
<dbReference type="EMBL" id="LCIY01000015">
    <property type="protein sequence ID" value="KKT67020.1"/>
    <property type="molecule type" value="Genomic_DNA"/>
</dbReference>
<evidence type="ECO:0000313" key="3">
    <source>
        <dbReference type="Proteomes" id="UP000034826"/>
    </source>
</evidence>
<dbReference type="AlphaFoldDB" id="A0A0G1J6W4"/>
<feature type="transmembrane region" description="Helical" evidence="1">
    <location>
        <begin position="6"/>
        <end position="24"/>
    </location>
</feature>
<evidence type="ECO:0000313" key="2">
    <source>
        <dbReference type="EMBL" id="KKT67020.1"/>
    </source>
</evidence>